<reference evidence="2" key="1">
    <citation type="submission" date="2022-04" db="EMBL/GenBank/DDBJ databases">
        <authorList>
            <person name="Xu L."/>
            <person name="Lv Z."/>
        </authorList>
    </citation>
    <scope>NUCLEOTIDE SEQUENCE</scope>
    <source>
        <strain evidence="2">LV_2022a</strain>
    </source>
</reference>
<dbReference type="Proteomes" id="UP001292079">
    <property type="component" value="Unassembled WGS sequence"/>
</dbReference>
<comment type="caution">
    <text evidence="2">The sequence shown here is derived from an EMBL/GenBank/DDBJ whole genome shotgun (WGS) entry which is preliminary data.</text>
</comment>
<organism evidence="2 3">
    <name type="scientific">Schistosoma mekongi</name>
    <name type="common">Parasitic worm</name>
    <dbReference type="NCBI Taxonomy" id="38744"/>
    <lineage>
        <taxon>Eukaryota</taxon>
        <taxon>Metazoa</taxon>
        <taxon>Spiralia</taxon>
        <taxon>Lophotrochozoa</taxon>
        <taxon>Platyhelminthes</taxon>
        <taxon>Trematoda</taxon>
        <taxon>Digenea</taxon>
        <taxon>Strigeidida</taxon>
        <taxon>Schistosomatoidea</taxon>
        <taxon>Schistosomatidae</taxon>
        <taxon>Schistosoma</taxon>
    </lineage>
</organism>
<evidence type="ECO:0000313" key="2">
    <source>
        <dbReference type="EMBL" id="KAK4467229.1"/>
    </source>
</evidence>
<dbReference type="AlphaFoldDB" id="A0AAE2D116"/>
<evidence type="ECO:0000256" key="1">
    <source>
        <dbReference type="SAM" id="MobiDB-lite"/>
    </source>
</evidence>
<dbReference type="EMBL" id="JALJAT010000961">
    <property type="protein sequence ID" value="KAK4467229.1"/>
    <property type="molecule type" value="Genomic_DNA"/>
</dbReference>
<keyword evidence="3" id="KW-1185">Reference proteome</keyword>
<accession>A0AAE2D116</accession>
<evidence type="ECO:0000313" key="3">
    <source>
        <dbReference type="Proteomes" id="UP001292079"/>
    </source>
</evidence>
<protein>
    <submittedName>
        <fullName evidence="2">Uncharacterized protein</fullName>
    </submittedName>
</protein>
<proteinExistence type="predicted"/>
<name>A0AAE2D116_SCHME</name>
<feature type="region of interest" description="Disordered" evidence="1">
    <location>
        <begin position="1"/>
        <end position="56"/>
    </location>
</feature>
<sequence length="116" mass="12610">MENELQGAEHTDKKSEIFSTKRSMREHLLLQTDTEGGPLSPDKPIPGGGCTPNNEKRTLPRTLADISEVGCVTALGACRTKNARNIHQSPWTGSGILTRFPFVTGGCDLQLCTLMQ</sequence>
<feature type="compositionally biased region" description="Basic and acidic residues" evidence="1">
    <location>
        <begin position="7"/>
        <end position="16"/>
    </location>
</feature>
<reference evidence="2" key="2">
    <citation type="journal article" date="2023" name="Infect Dis Poverty">
        <title>Chromosome-scale genome of the human blood fluke Schistosoma mekongi and its implications for public health.</title>
        <authorList>
            <person name="Zhou M."/>
            <person name="Xu L."/>
            <person name="Xu D."/>
            <person name="Chen W."/>
            <person name="Khan J."/>
            <person name="Hu Y."/>
            <person name="Huang H."/>
            <person name="Wei H."/>
            <person name="Zhang Y."/>
            <person name="Chusongsang P."/>
            <person name="Tanasarnprasert K."/>
            <person name="Hu X."/>
            <person name="Limpanont Y."/>
            <person name="Lv Z."/>
        </authorList>
    </citation>
    <scope>NUCLEOTIDE SEQUENCE</scope>
    <source>
        <strain evidence="2">LV_2022a</strain>
    </source>
</reference>
<gene>
    <name evidence="2" type="ORF">MN116_009088</name>
</gene>